<comment type="similarity">
    <text evidence="1">Belongs to the CBP3 family.</text>
</comment>
<sequence>MFSLFRPSKTRAQTRATIERLYGAIVAQSRRAEFYTDFGVPDTMEGRFELLLLHTVLVCHRLKDGTELERALSQEVFDAFAADMDRTLREMGVGDLSVPKKMKKIGAAFYGRAAAYDSALAQAGGDALAQAVARNILNQKDGAPGADAAALAVYIRDAAEGLRATPFDALARGDLPLAIPARRENET</sequence>
<evidence type="ECO:0000313" key="5">
    <source>
        <dbReference type="Proteomes" id="UP000596427"/>
    </source>
</evidence>
<proteinExistence type="inferred from homology"/>
<organism evidence="4 5">
    <name type="scientific">Xanthobacter dioxanivorans</name>
    <dbReference type="NCBI Taxonomy" id="2528964"/>
    <lineage>
        <taxon>Bacteria</taxon>
        <taxon>Pseudomonadati</taxon>
        <taxon>Pseudomonadota</taxon>
        <taxon>Alphaproteobacteria</taxon>
        <taxon>Hyphomicrobiales</taxon>
        <taxon>Xanthobacteraceae</taxon>
        <taxon>Xanthobacter</taxon>
    </lineage>
</organism>
<evidence type="ECO:0000313" key="4">
    <source>
        <dbReference type="EMBL" id="QRG09763.1"/>
    </source>
</evidence>
<dbReference type="InterPro" id="IPR007129">
    <property type="entry name" value="Ubiqinol_cyt_c_chaperone_CPB3"/>
</dbReference>
<dbReference type="Pfam" id="PF03981">
    <property type="entry name" value="Ubiq_cyt_C_chap"/>
    <property type="match status" value="1"/>
</dbReference>
<evidence type="ECO:0000256" key="2">
    <source>
        <dbReference type="ARBA" id="ARBA00006436"/>
    </source>
</evidence>
<keyword evidence="5" id="KW-1185">Reference proteome</keyword>
<dbReference type="PIRSF" id="PIRSF032079">
    <property type="entry name" value="UCP032079"/>
    <property type="match status" value="1"/>
</dbReference>
<dbReference type="AlphaFoldDB" id="A0A974PU07"/>
<dbReference type="KEGG" id="xdi:EZH22_20615"/>
<dbReference type="InterPro" id="IPR021150">
    <property type="entry name" value="Ubiq_cyt_c_chap"/>
</dbReference>
<protein>
    <submittedName>
        <fullName evidence="4">Ubiquinol-cytochrome C chaperone</fullName>
    </submittedName>
</protein>
<name>A0A974PU07_9HYPH</name>
<feature type="domain" description="Ubiquinol-cytochrome c chaperone" evidence="3">
    <location>
        <begin position="37"/>
        <end position="174"/>
    </location>
</feature>
<evidence type="ECO:0000256" key="1">
    <source>
        <dbReference type="ARBA" id="ARBA00006407"/>
    </source>
</evidence>
<dbReference type="PANTHER" id="PTHR12184:SF1">
    <property type="entry name" value="UBIQUINOL-CYTOCHROME-C REDUCTASE COMPLEX ASSEMBLY FACTOR 1"/>
    <property type="match status" value="1"/>
</dbReference>
<reference evidence="4 5" key="1">
    <citation type="submission" date="2020-10" db="EMBL/GenBank/DDBJ databases">
        <title>Degradation of 1,4-Dioxane by Xanthobacter sp. YN2, via a Novel Group-2 Soluble Di-Iron Monooxygenase.</title>
        <authorList>
            <person name="Ma F."/>
            <person name="Wang Y."/>
            <person name="Yang J."/>
            <person name="Guo H."/>
            <person name="Su D."/>
            <person name="Yu L."/>
        </authorList>
    </citation>
    <scope>NUCLEOTIDE SEQUENCE [LARGE SCALE GENOMIC DNA]</scope>
    <source>
        <strain evidence="4 5">YN2</strain>
    </source>
</reference>
<gene>
    <name evidence="4" type="ORF">EZH22_20615</name>
</gene>
<comment type="similarity">
    <text evidence="2">Belongs to the UPF0174 family.</text>
</comment>
<dbReference type="InterPro" id="IPR014569">
    <property type="entry name" value="Ubq_cyt-c_CBP3-rel"/>
</dbReference>
<accession>A0A974PU07</accession>
<dbReference type="PANTHER" id="PTHR12184">
    <property type="entry name" value="UBIQUINOL-CYTOCHROME C REDUCTASE COMPLEX ASSEMBLY FACTOR 1 FAMILY MEMBER"/>
    <property type="match status" value="1"/>
</dbReference>
<evidence type="ECO:0000259" key="3">
    <source>
        <dbReference type="Pfam" id="PF03981"/>
    </source>
</evidence>
<dbReference type="Proteomes" id="UP000596427">
    <property type="component" value="Chromosome"/>
</dbReference>
<dbReference type="EMBL" id="CP063362">
    <property type="protein sequence ID" value="QRG09763.1"/>
    <property type="molecule type" value="Genomic_DNA"/>
</dbReference>